<evidence type="ECO:0000313" key="7">
    <source>
        <dbReference type="EMBL" id="KAK3042086.1"/>
    </source>
</evidence>
<accession>A0AA88X9H4</accession>
<dbReference type="Gene3D" id="3.40.50.1360">
    <property type="match status" value="1"/>
</dbReference>
<proteinExistence type="inferred from homology"/>
<evidence type="ECO:0000259" key="6">
    <source>
        <dbReference type="Pfam" id="PF01182"/>
    </source>
</evidence>
<comment type="caution">
    <text evidence="7">The sequence shown here is derived from an EMBL/GenBank/DDBJ whole genome shotgun (WGS) entry which is preliminary data.</text>
</comment>
<organism evidence="7 8">
    <name type="scientific">Escallonia herrerae</name>
    <dbReference type="NCBI Taxonomy" id="1293975"/>
    <lineage>
        <taxon>Eukaryota</taxon>
        <taxon>Viridiplantae</taxon>
        <taxon>Streptophyta</taxon>
        <taxon>Embryophyta</taxon>
        <taxon>Tracheophyta</taxon>
        <taxon>Spermatophyta</taxon>
        <taxon>Magnoliopsida</taxon>
        <taxon>eudicotyledons</taxon>
        <taxon>Gunneridae</taxon>
        <taxon>Pentapetalae</taxon>
        <taxon>asterids</taxon>
        <taxon>campanulids</taxon>
        <taxon>Escalloniales</taxon>
        <taxon>Escalloniaceae</taxon>
        <taxon>Escallonia</taxon>
    </lineage>
</organism>
<dbReference type="SUPFAM" id="SSF100950">
    <property type="entry name" value="NagB/RpiA/CoA transferase-like"/>
    <property type="match status" value="1"/>
</dbReference>
<evidence type="ECO:0000313" key="8">
    <source>
        <dbReference type="Proteomes" id="UP001188597"/>
    </source>
</evidence>
<dbReference type="GO" id="GO:0017057">
    <property type="term" value="F:6-phosphogluconolactonase activity"/>
    <property type="evidence" value="ECO:0007669"/>
    <property type="project" value="UniProtKB-EC"/>
</dbReference>
<dbReference type="AlphaFoldDB" id="A0AA88X9H4"/>
<comment type="catalytic activity">
    <reaction evidence="1 5">
        <text>6-phospho-D-glucono-1,5-lactone + H2O = 6-phospho-D-gluconate + H(+)</text>
        <dbReference type="Rhea" id="RHEA:12556"/>
        <dbReference type="ChEBI" id="CHEBI:15377"/>
        <dbReference type="ChEBI" id="CHEBI:15378"/>
        <dbReference type="ChEBI" id="CHEBI:57955"/>
        <dbReference type="ChEBI" id="CHEBI:58759"/>
        <dbReference type="EC" id="3.1.1.31"/>
    </reaction>
</comment>
<dbReference type="EMBL" id="JAVXUP010000024">
    <property type="protein sequence ID" value="KAK3042086.1"/>
    <property type="molecule type" value="Genomic_DNA"/>
</dbReference>
<sequence length="268" mass="30416">MAAEMPTEKGLNFHSKKEILKFNQEEQVAVALAKYIADLSDKFVNEKGSFTVVLSGGTLIDTMRKLVEAPYKDSVAWSKWYIFFLDERVVPLDDPDSNYKLAKDGFLSKVPIPREHIYAINDSLTPEAAADDYEERLKQSVQQGILRKSHMTGFAEFDLMLLGMGPEGHVASLFCWHFQRFEKERWVTFIKESPKPPSERITFTFPLINSALFIAMVVTGEDAADAVKVALSRPHHNYMPLPVEMVSPQLMLTWFLDGPAAHKVRTEC</sequence>
<keyword evidence="8" id="KW-1185">Reference proteome</keyword>
<evidence type="ECO:0000256" key="1">
    <source>
        <dbReference type="ARBA" id="ARBA00000832"/>
    </source>
</evidence>
<keyword evidence="4" id="KW-0378">Hydrolase</keyword>
<dbReference type="CDD" id="cd01400">
    <property type="entry name" value="6PGL"/>
    <property type="match status" value="1"/>
</dbReference>
<dbReference type="InterPro" id="IPR005900">
    <property type="entry name" value="6-phosphogluconolactonase_DevB"/>
</dbReference>
<evidence type="ECO:0000256" key="4">
    <source>
        <dbReference type="ARBA" id="ARBA00022801"/>
    </source>
</evidence>
<dbReference type="GO" id="GO:0006098">
    <property type="term" value="P:pentose-phosphate shunt"/>
    <property type="evidence" value="ECO:0007669"/>
    <property type="project" value="InterPro"/>
</dbReference>
<reference evidence="7" key="1">
    <citation type="submission" date="2022-12" db="EMBL/GenBank/DDBJ databases">
        <title>Draft genome assemblies for two species of Escallonia (Escalloniales).</title>
        <authorList>
            <person name="Chanderbali A."/>
            <person name="Dervinis C."/>
            <person name="Anghel I."/>
            <person name="Soltis D."/>
            <person name="Soltis P."/>
            <person name="Zapata F."/>
        </authorList>
    </citation>
    <scope>NUCLEOTIDE SEQUENCE</scope>
    <source>
        <strain evidence="7">UCBG64.0493</strain>
        <tissue evidence="7">Leaf</tissue>
    </source>
</reference>
<feature type="domain" description="Glucosamine/galactosamine-6-phosphate isomerase" evidence="6">
    <location>
        <begin position="24"/>
        <end position="249"/>
    </location>
</feature>
<dbReference type="InterPro" id="IPR037171">
    <property type="entry name" value="NagB/RpiA_transferase-like"/>
</dbReference>
<dbReference type="Pfam" id="PF01182">
    <property type="entry name" value="Glucosamine_iso"/>
    <property type="match status" value="1"/>
</dbReference>
<evidence type="ECO:0000256" key="5">
    <source>
        <dbReference type="RuleBase" id="RU365095"/>
    </source>
</evidence>
<dbReference type="Proteomes" id="UP001188597">
    <property type="component" value="Unassembled WGS sequence"/>
</dbReference>
<dbReference type="NCBIfam" id="TIGR01198">
    <property type="entry name" value="pgl"/>
    <property type="match status" value="1"/>
</dbReference>
<dbReference type="PANTHER" id="PTHR11054:SF9">
    <property type="entry name" value="6-PHOSPHOGLUCONOLACTONASE-RELATED"/>
    <property type="match status" value="1"/>
</dbReference>
<dbReference type="PANTHER" id="PTHR11054">
    <property type="entry name" value="6-PHOSPHOGLUCONOLACTONASE"/>
    <property type="match status" value="1"/>
</dbReference>
<comment type="pathway">
    <text evidence="2">Carbohydrate degradation; pentose phosphate pathway; D-ribulose 5-phosphate from D-glucose 6-phosphate (oxidative stage): step 2/3.</text>
</comment>
<dbReference type="InterPro" id="IPR006148">
    <property type="entry name" value="Glc/Gal-6P_isomerase"/>
</dbReference>
<evidence type="ECO:0000256" key="3">
    <source>
        <dbReference type="ARBA" id="ARBA00010662"/>
    </source>
</evidence>
<dbReference type="InterPro" id="IPR039104">
    <property type="entry name" value="6PGL"/>
</dbReference>
<dbReference type="GO" id="GO:0005975">
    <property type="term" value="P:carbohydrate metabolic process"/>
    <property type="evidence" value="ECO:0007669"/>
    <property type="project" value="InterPro"/>
</dbReference>
<name>A0AA88X9H4_9ASTE</name>
<dbReference type="FunFam" id="3.40.50.1360:FF:000005">
    <property type="entry name" value="6-phosphogluconolactonase"/>
    <property type="match status" value="1"/>
</dbReference>
<protein>
    <recommendedName>
        <fullName evidence="5">Probable 6-phosphogluconolactonase</fullName>
        <ecNumber evidence="5">3.1.1.31</ecNumber>
    </recommendedName>
</protein>
<gene>
    <name evidence="7" type="ORF">RJ639_001788</name>
</gene>
<dbReference type="EC" id="3.1.1.31" evidence="5"/>
<evidence type="ECO:0000256" key="2">
    <source>
        <dbReference type="ARBA" id="ARBA00004961"/>
    </source>
</evidence>
<comment type="similarity">
    <text evidence="3 5">Belongs to the glucosamine/galactosamine-6-phosphate isomerase family. 6-phosphogluconolactonase subfamily.</text>
</comment>